<gene>
    <name evidence="6" type="ORF">ACFP2V_29645</name>
</gene>
<keyword evidence="1" id="KW-0805">Transcription regulation</keyword>
<feature type="region of interest" description="Disordered" evidence="4">
    <location>
        <begin position="1"/>
        <end position="23"/>
    </location>
</feature>
<proteinExistence type="predicted"/>
<name>A0ABW0XYE5_9ACTN</name>
<evidence type="ECO:0000259" key="5">
    <source>
        <dbReference type="PROSITE" id="PS01124"/>
    </source>
</evidence>
<evidence type="ECO:0000313" key="6">
    <source>
        <dbReference type="EMBL" id="MFC5674089.1"/>
    </source>
</evidence>
<dbReference type="SUPFAM" id="SSF46689">
    <property type="entry name" value="Homeodomain-like"/>
    <property type="match status" value="1"/>
</dbReference>
<keyword evidence="7" id="KW-1185">Reference proteome</keyword>
<dbReference type="Proteomes" id="UP001596183">
    <property type="component" value="Unassembled WGS sequence"/>
</dbReference>
<dbReference type="RefSeq" id="WP_381218375.1">
    <property type="nucleotide sequence ID" value="NZ_JBHSPC010000101.1"/>
</dbReference>
<dbReference type="EMBL" id="JBHSPC010000101">
    <property type="protein sequence ID" value="MFC5674089.1"/>
    <property type="molecule type" value="Genomic_DNA"/>
</dbReference>
<protein>
    <submittedName>
        <fullName evidence="6">AraC family transcriptional regulator</fullName>
    </submittedName>
</protein>
<organism evidence="6 7">
    <name type="scientific">Streptomyces incanus</name>
    <dbReference type="NCBI Taxonomy" id="887453"/>
    <lineage>
        <taxon>Bacteria</taxon>
        <taxon>Bacillati</taxon>
        <taxon>Actinomycetota</taxon>
        <taxon>Actinomycetes</taxon>
        <taxon>Kitasatosporales</taxon>
        <taxon>Streptomycetaceae</taxon>
        <taxon>Streptomyces</taxon>
    </lineage>
</organism>
<dbReference type="InterPro" id="IPR018060">
    <property type="entry name" value="HTH_AraC"/>
</dbReference>
<dbReference type="PANTHER" id="PTHR46796">
    <property type="entry name" value="HTH-TYPE TRANSCRIPTIONAL ACTIVATOR RHAS-RELATED"/>
    <property type="match status" value="1"/>
</dbReference>
<dbReference type="Pfam" id="PF12833">
    <property type="entry name" value="HTH_18"/>
    <property type="match status" value="1"/>
</dbReference>
<keyword evidence="2" id="KW-0238">DNA-binding</keyword>
<accession>A0ABW0XYE5</accession>
<evidence type="ECO:0000256" key="4">
    <source>
        <dbReference type="SAM" id="MobiDB-lite"/>
    </source>
</evidence>
<dbReference type="SMART" id="SM00342">
    <property type="entry name" value="HTH_ARAC"/>
    <property type="match status" value="1"/>
</dbReference>
<dbReference type="InterPro" id="IPR050204">
    <property type="entry name" value="AraC_XylS_family_regulators"/>
</dbReference>
<keyword evidence="3" id="KW-0804">Transcription</keyword>
<feature type="domain" description="HTH araC/xylS-type" evidence="5">
    <location>
        <begin position="260"/>
        <end position="359"/>
    </location>
</feature>
<dbReference type="InterPro" id="IPR009057">
    <property type="entry name" value="Homeodomain-like_sf"/>
</dbReference>
<evidence type="ECO:0000256" key="2">
    <source>
        <dbReference type="ARBA" id="ARBA00023125"/>
    </source>
</evidence>
<dbReference type="PROSITE" id="PS01124">
    <property type="entry name" value="HTH_ARAC_FAMILY_2"/>
    <property type="match status" value="1"/>
</dbReference>
<evidence type="ECO:0000256" key="1">
    <source>
        <dbReference type="ARBA" id="ARBA00023015"/>
    </source>
</evidence>
<sequence>MSEAGDRVGDGTASGGDRPWHRLGDRLLGRCEVGRERTAGSQPHKHYPDEMTTGMMVGPVRFSTFGLPEAQRIPLWEEHNAEALIGLRCRSLHDRALDATEINLQLPKIHVARVTGSPHVVERTRTVIRRMPSEAIACYLTLAGDAFFYHDDGVRLLRPGQLIVCDADQPFMRGFSQGMEELAVKVSRPVWRDLGGPESLTQPLVFDVDDGAVQARTLAQLAGRAVRQESPGGADEDTLLELLGSVVTGREPTYSAVHLAIAKAYIEEHLFDPRLSAARVAQGIGISERHLSRVFASGGPSVPQYLLGRRLERARSLLAEGGEATVAEVAARCGFGSAAHFSHRFKERYGMRATDVLREARSRA</sequence>
<evidence type="ECO:0000256" key="3">
    <source>
        <dbReference type="ARBA" id="ARBA00023163"/>
    </source>
</evidence>
<reference evidence="7" key="1">
    <citation type="journal article" date="2019" name="Int. J. Syst. Evol. Microbiol.">
        <title>The Global Catalogue of Microorganisms (GCM) 10K type strain sequencing project: providing services to taxonomists for standard genome sequencing and annotation.</title>
        <authorList>
            <consortium name="The Broad Institute Genomics Platform"/>
            <consortium name="The Broad Institute Genome Sequencing Center for Infectious Disease"/>
            <person name="Wu L."/>
            <person name="Ma J."/>
        </authorList>
    </citation>
    <scope>NUCLEOTIDE SEQUENCE [LARGE SCALE GENOMIC DNA]</scope>
    <source>
        <strain evidence="7">JCM 13852</strain>
    </source>
</reference>
<dbReference type="InterPro" id="IPR035418">
    <property type="entry name" value="AraC-bd_2"/>
</dbReference>
<comment type="caution">
    <text evidence="6">The sequence shown here is derived from an EMBL/GenBank/DDBJ whole genome shotgun (WGS) entry which is preliminary data.</text>
</comment>
<evidence type="ECO:0000313" key="7">
    <source>
        <dbReference type="Proteomes" id="UP001596183"/>
    </source>
</evidence>
<dbReference type="PANTHER" id="PTHR46796:SF6">
    <property type="entry name" value="ARAC SUBFAMILY"/>
    <property type="match status" value="1"/>
</dbReference>
<dbReference type="Gene3D" id="1.10.10.60">
    <property type="entry name" value="Homeodomain-like"/>
    <property type="match status" value="1"/>
</dbReference>
<dbReference type="Pfam" id="PF14525">
    <property type="entry name" value="AraC_binding_2"/>
    <property type="match status" value="1"/>
</dbReference>